<reference evidence="2 3" key="1">
    <citation type="submission" date="2019-05" db="EMBL/GenBank/DDBJ databases">
        <title>Another draft genome of Portunus trituberculatus and its Hox gene families provides insights of decapod evolution.</title>
        <authorList>
            <person name="Jeong J.-H."/>
            <person name="Song I."/>
            <person name="Kim S."/>
            <person name="Choi T."/>
            <person name="Kim D."/>
            <person name="Ryu S."/>
            <person name="Kim W."/>
        </authorList>
    </citation>
    <scope>NUCLEOTIDE SEQUENCE [LARGE SCALE GENOMIC DNA]</scope>
    <source>
        <tissue evidence="2">Muscle</tissue>
    </source>
</reference>
<evidence type="ECO:0000256" key="1">
    <source>
        <dbReference type="SAM" id="MobiDB-lite"/>
    </source>
</evidence>
<gene>
    <name evidence="2" type="ORF">E2C01_028151</name>
</gene>
<sequence length="68" mass="7604">MSILKICLTSYKSDKRASADCRDRAQTQDAREKEKEEEEEEEEEPEPPPESASQQVHEPSVRAGAVGS</sequence>
<organism evidence="2 3">
    <name type="scientific">Portunus trituberculatus</name>
    <name type="common">Swimming crab</name>
    <name type="synonym">Neptunus trituberculatus</name>
    <dbReference type="NCBI Taxonomy" id="210409"/>
    <lineage>
        <taxon>Eukaryota</taxon>
        <taxon>Metazoa</taxon>
        <taxon>Ecdysozoa</taxon>
        <taxon>Arthropoda</taxon>
        <taxon>Crustacea</taxon>
        <taxon>Multicrustacea</taxon>
        <taxon>Malacostraca</taxon>
        <taxon>Eumalacostraca</taxon>
        <taxon>Eucarida</taxon>
        <taxon>Decapoda</taxon>
        <taxon>Pleocyemata</taxon>
        <taxon>Brachyura</taxon>
        <taxon>Eubrachyura</taxon>
        <taxon>Portunoidea</taxon>
        <taxon>Portunidae</taxon>
        <taxon>Portuninae</taxon>
        <taxon>Portunus</taxon>
    </lineage>
</organism>
<feature type="compositionally biased region" description="Basic and acidic residues" evidence="1">
    <location>
        <begin position="13"/>
        <end position="34"/>
    </location>
</feature>
<feature type="compositionally biased region" description="Acidic residues" evidence="1">
    <location>
        <begin position="35"/>
        <end position="47"/>
    </location>
</feature>
<keyword evidence="3" id="KW-1185">Reference proteome</keyword>
<dbReference type="Proteomes" id="UP000324222">
    <property type="component" value="Unassembled WGS sequence"/>
</dbReference>
<dbReference type="EMBL" id="VSRR010003120">
    <property type="protein sequence ID" value="MPC34750.1"/>
    <property type="molecule type" value="Genomic_DNA"/>
</dbReference>
<protein>
    <submittedName>
        <fullName evidence="2">Uncharacterized protein</fullName>
    </submittedName>
</protein>
<evidence type="ECO:0000313" key="2">
    <source>
        <dbReference type="EMBL" id="MPC34750.1"/>
    </source>
</evidence>
<accession>A0A5B7EJR2</accession>
<name>A0A5B7EJR2_PORTR</name>
<feature type="region of interest" description="Disordered" evidence="1">
    <location>
        <begin position="13"/>
        <end position="68"/>
    </location>
</feature>
<proteinExistence type="predicted"/>
<comment type="caution">
    <text evidence="2">The sequence shown here is derived from an EMBL/GenBank/DDBJ whole genome shotgun (WGS) entry which is preliminary data.</text>
</comment>
<dbReference type="AlphaFoldDB" id="A0A5B7EJR2"/>
<evidence type="ECO:0000313" key="3">
    <source>
        <dbReference type="Proteomes" id="UP000324222"/>
    </source>
</evidence>